<dbReference type="Proteomes" id="UP000280346">
    <property type="component" value="Unassembled WGS sequence"/>
</dbReference>
<gene>
    <name evidence="2" type="ORF">EJ913_05710</name>
</gene>
<evidence type="ECO:0000256" key="1">
    <source>
        <dbReference type="SAM" id="SignalP"/>
    </source>
</evidence>
<dbReference type="PANTHER" id="PTHR35936">
    <property type="entry name" value="MEMBRANE-BOUND LYTIC MUREIN TRANSGLYCOSYLASE F"/>
    <property type="match status" value="1"/>
</dbReference>
<sequence length="248" mass="26110">MHRNASLAAAICALVLSSGTAVRAEEVKLTTLDWLPYSGSVPDNGFCAVVIREAFKAMGHTVSIEVLPWQRAVKSAKDEPEVAGYFPEYPAELEGFTLSGSIGESPLGLIVPTGKPVADTSPAGLSRLKLGVVNGYVNAKPVADATAAGTLKTEGVVDDETNIKKVAAGRIDAAEIDGYVFSYLMRNAPALAPLQGKVEFGPVLEAKTLHVAFNTKPAGQKWAAVFAEGLKKIDIGLLQKQHLSALAR</sequence>
<dbReference type="Gene3D" id="3.40.190.10">
    <property type="entry name" value="Periplasmic binding protein-like II"/>
    <property type="match status" value="2"/>
</dbReference>
<keyword evidence="3" id="KW-1185">Reference proteome</keyword>
<evidence type="ECO:0000313" key="3">
    <source>
        <dbReference type="Proteomes" id="UP000280346"/>
    </source>
</evidence>
<proteinExistence type="predicted"/>
<comment type="caution">
    <text evidence="2">The sequence shown here is derived from an EMBL/GenBank/DDBJ whole genome shotgun (WGS) entry which is preliminary data.</text>
</comment>
<dbReference type="PANTHER" id="PTHR35936:SF25">
    <property type="entry name" value="ABC TRANSPORTER SUBSTRATE-BINDING PROTEIN"/>
    <property type="match status" value="1"/>
</dbReference>
<dbReference type="AlphaFoldDB" id="A0A433JDA0"/>
<dbReference type="OrthoDB" id="5296159at2"/>
<organism evidence="2 3">
    <name type="scientific">Azospirillum doebereinerae</name>
    <dbReference type="NCBI Taxonomy" id="92933"/>
    <lineage>
        <taxon>Bacteria</taxon>
        <taxon>Pseudomonadati</taxon>
        <taxon>Pseudomonadota</taxon>
        <taxon>Alphaproteobacteria</taxon>
        <taxon>Rhodospirillales</taxon>
        <taxon>Azospirillaceae</taxon>
        <taxon>Azospirillum</taxon>
    </lineage>
</organism>
<protein>
    <submittedName>
        <fullName evidence="2">Transporter substrate-binding domain-containing protein</fullName>
    </submittedName>
</protein>
<keyword evidence="1" id="KW-0732">Signal</keyword>
<dbReference type="EMBL" id="RZIJ01000003">
    <property type="protein sequence ID" value="RUQ74687.1"/>
    <property type="molecule type" value="Genomic_DNA"/>
</dbReference>
<reference evidence="2 3" key="1">
    <citation type="submission" date="2018-12" db="EMBL/GenBank/DDBJ databases">
        <authorList>
            <person name="Yang Y."/>
        </authorList>
    </citation>
    <scope>NUCLEOTIDE SEQUENCE [LARGE SCALE GENOMIC DNA]</scope>
    <source>
        <strain evidence="2 3">GSF71</strain>
    </source>
</reference>
<evidence type="ECO:0000313" key="2">
    <source>
        <dbReference type="EMBL" id="RUQ74687.1"/>
    </source>
</evidence>
<accession>A0A433JDA0</accession>
<feature type="signal peptide" evidence="1">
    <location>
        <begin position="1"/>
        <end position="24"/>
    </location>
</feature>
<feature type="chain" id="PRO_5018982147" evidence="1">
    <location>
        <begin position="25"/>
        <end position="248"/>
    </location>
</feature>
<name>A0A433JDA0_9PROT</name>
<dbReference type="SUPFAM" id="SSF53850">
    <property type="entry name" value="Periplasmic binding protein-like II"/>
    <property type="match status" value="1"/>
</dbReference>